<dbReference type="EMBL" id="JBHTBJ010000001">
    <property type="protein sequence ID" value="MFC7273073.1"/>
    <property type="molecule type" value="Genomic_DNA"/>
</dbReference>
<protein>
    <submittedName>
        <fullName evidence="3">Uncharacterized protein</fullName>
    </submittedName>
</protein>
<feature type="signal peptide" evidence="2">
    <location>
        <begin position="1"/>
        <end position="18"/>
    </location>
</feature>
<accession>A0ABW2HM33</accession>
<comment type="caution">
    <text evidence="3">The sequence shown here is derived from an EMBL/GenBank/DDBJ whole genome shotgun (WGS) entry which is preliminary data.</text>
</comment>
<evidence type="ECO:0000256" key="1">
    <source>
        <dbReference type="SAM" id="MobiDB-lite"/>
    </source>
</evidence>
<evidence type="ECO:0000256" key="2">
    <source>
        <dbReference type="SAM" id="SignalP"/>
    </source>
</evidence>
<sequence length="176" mass="18098">MRRWLPAAVLGLALAGCAQPGTRDGDTAPLPSPSTSSPASAASPSAAASAALPEQTLPPGDGAPHQAENNGWKQRHELTPDEQRTGDALAARIRPKLAALRTAGDFAPASTRDALLGLGLPPDDVQVTEMRTPPGAVFAVHFPDAGCVIGDVRPDRLLVEVTGAGAEFGCLEPYTH</sequence>
<feature type="compositionally biased region" description="Low complexity" evidence="1">
    <location>
        <begin position="27"/>
        <end position="53"/>
    </location>
</feature>
<dbReference type="RefSeq" id="WP_378964552.1">
    <property type="nucleotide sequence ID" value="NZ_JBHTBJ010000001.1"/>
</dbReference>
<name>A0ABW2HM33_9ACTN</name>
<evidence type="ECO:0000313" key="4">
    <source>
        <dbReference type="Proteomes" id="UP001596548"/>
    </source>
</evidence>
<feature type="chain" id="PRO_5046753857" evidence="2">
    <location>
        <begin position="19"/>
        <end position="176"/>
    </location>
</feature>
<keyword evidence="2" id="KW-0732">Signal</keyword>
<evidence type="ECO:0000313" key="3">
    <source>
        <dbReference type="EMBL" id="MFC7273073.1"/>
    </source>
</evidence>
<feature type="region of interest" description="Disordered" evidence="1">
    <location>
        <begin position="18"/>
        <end position="87"/>
    </location>
</feature>
<proteinExistence type="predicted"/>
<dbReference type="PROSITE" id="PS51257">
    <property type="entry name" value="PROKAR_LIPOPROTEIN"/>
    <property type="match status" value="1"/>
</dbReference>
<dbReference type="Proteomes" id="UP001596548">
    <property type="component" value="Unassembled WGS sequence"/>
</dbReference>
<keyword evidence="4" id="KW-1185">Reference proteome</keyword>
<gene>
    <name evidence="3" type="ORF">ACFQS1_03675</name>
</gene>
<reference evidence="4" key="1">
    <citation type="journal article" date="2019" name="Int. J. Syst. Evol. Microbiol.">
        <title>The Global Catalogue of Microorganisms (GCM) 10K type strain sequencing project: providing services to taxonomists for standard genome sequencing and annotation.</title>
        <authorList>
            <consortium name="The Broad Institute Genomics Platform"/>
            <consortium name="The Broad Institute Genome Sequencing Center for Infectious Disease"/>
            <person name="Wu L."/>
            <person name="Ma J."/>
        </authorList>
    </citation>
    <scope>NUCLEOTIDE SEQUENCE [LARGE SCALE GENOMIC DNA]</scope>
    <source>
        <strain evidence="4">XZYJT-10</strain>
    </source>
</reference>
<feature type="compositionally biased region" description="Basic and acidic residues" evidence="1">
    <location>
        <begin position="74"/>
        <end position="85"/>
    </location>
</feature>
<organism evidence="3 4">
    <name type="scientific">Paractinoplanes rhizophilus</name>
    <dbReference type="NCBI Taxonomy" id="1416877"/>
    <lineage>
        <taxon>Bacteria</taxon>
        <taxon>Bacillati</taxon>
        <taxon>Actinomycetota</taxon>
        <taxon>Actinomycetes</taxon>
        <taxon>Micromonosporales</taxon>
        <taxon>Micromonosporaceae</taxon>
        <taxon>Paractinoplanes</taxon>
    </lineage>
</organism>